<dbReference type="PANTHER" id="PTHR34815:SF2">
    <property type="entry name" value="N-ACETYLTRANSFERASE DOMAIN-CONTAINING PROTEIN"/>
    <property type="match status" value="1"/>
</dbReference>
<keyword evidence="3" id="KW-1185">Reference proteome</keyword>
<evidence type="ECO:0000313" key="2">
    <source>
        <dbReference type="EMBL" id="GMF32134.1"/>
    </source>
</evidence>
<proteinExistence type="predicted"/>
<gene>
    <name evidence="2" type="ORF">Plil01_001375700</name>
</gene>
<dbReference type="EMBL" id="BSXW01000958">
    <property type="protein sequence ID" value="GMF32134.1"/>
    <property type="molecule type" value="Genomic_DNA"/>
</dbReference>
<dbReference type="PANTHER" id="PTHR34815">
    <property type="entry name" value="LYSINE ACETYLTRANSFERASE"/>
    <property type="match status" value="1"/>
</dbReference>
<accession>A0A9W7CFQ9</accession>
<dbReference type="Pfam" id="PF22998">
    <property type="entry name" value="GNAT_LYC1-like"/>
    <property type="match status" value="1"/>
</dbReference>
<feature type="domain" description="LYC1 C-terminal" evidence="1">
    <location>
        <begin position="19"/>
        <end position="197"/>
    </location>
</feature>
<evidence type="ECO:0000313" key="3">
    <source>
        <dbReference type="Proteomes" id="UP001165083"/>
    </source>
</evidence>
<dbReference type="OrthoDB" id="2020070at2759"/>
<sequence length="197" mass="22405">MATMKVGADNNNDNVVDLETMLLDDKLEKFLEADNARLVDELSSEKFRGQEAFLILPTRDSIEWQFEYYAREAGLDELPSRCGVKRNDNAFVIWCHNVKESTLYLVRARFPDSGDNAAETTKALLDAAVQEARKFKLKKVVIWDPPSGLLHDDVHRQLGIEVAERQLSLSSAMVFRHGKGTEGTLPVWFSNEKYAWV</sequence>
<organism evidence="2 3">
    <name type="scientific">Phytophthora lilii</name>
    <dbReference type="NCBI Taxonomy" id="2077276"/>
    <lineage>
        <taxon>Eukaryota</taxon>
        <taxon>Sar</taxon>
        <taxon>Stramenopiles</taxon>
        <taxon>Oomycota</taxon>
        <taxon>Peronosporomycetes</taxon>
        <taxon>Peronosporales</taxon>
        <taxon>Peronosporaceae</taxon>
        <taxon>Phytophthora</taxon>
    </lineage>
</organism>
<name>A0A9W7CFQ9_9STRA</name>
<reference evidence="2" key="1">
    <citation type="submission" date="2023-04" db="EMBL/GenBank/DDBJ databases">
        <title>Phytophthora lilii NBRC 32176.</title>
        <authorList>
            <person name="Ichikawa N."/>
            <person name="Sato H."/>
            <person name="Tonouchi N."/>
        </authorList>
    </citation>
    <scope>NUCLEOTIDE SEQUENCE</scope>
    <source>
        <strain evidence="2">NBRC 32176</strain>
    </source>
</reference>
<dbReference type="AlphaFoldDB" id="A0A9W7CFQ9"/>
<dbReference type="InterPro" id="IPR053013">
    <property type="entry name" value="LAT"/>
</dbReference>
<dbReference type="InterPro" id="IPR055100">
    <property type="entry name" value="GNAT_LYC1-like"/>
</dbReference>
<dbReference type="Proteomes" id="UP001165083">
    <property type="component" value="Unassembled WGS sequence"/>
</dbReference>
<protein>
    <submittedName>
        <fullName evidence="2">Unnamed protein product</fullName>
    </submittedName>
</protein>
<comment type="caution">
    <text evidence="2">The sequence shown here is derived from an EMBL/GenBank/DDBJ whole genome shotgun (WGS) entry which is preliminary data.</text>
</comment>
<evidence type="ECO:0000259" key="1">
    <source>
        <dbReference type="Pfam" id="PF22998"/>
    </source>
</evidence>